<dbReference type="VEuPathDB" id="FungiDB:BD410DRAFT_9643"/>
<sequence length="153" mass="17371">MHWSEPFPGHCLQYNTREYSALLWDIPPSFDVRKGCEYTPIDINGETVESPDVCDDQGEHGMYGHWRVNFSEMACKPLWGSFSDLGCTGLGTGKHRVESRLWNLRQGDDWAKMCGTTPALIHNVDYPSPTYCDNRGIFSGMYGIWDIEDPACI</sequence>
<keyword evidence="2" id="KW-1185">Reference proteome</keyword>
<gene>
    <name evidence="1" type="ORF">BD410DRAFT_9643</name>
</gene>
<proteinExistence type="predicted"/>
<evidence type="ECO:0000313" key="1">
    <source>
        <dbReference type="EMBL" id="TDL29228.1"/>
    </source>
</evidence>
<dbReference type="OrthoDB" id="3153758at2759"/>
<dbReference type="STRING" id="50990.A0A4V3AZI2"/>
<dbReference type="AlphaFoldDB" id="A0A4V3AZI2"/>
<dbReference type="EMBL" id="ML170156">
    <property type="protein sequence ID" value="TDL29228.1"/>
    <property type="molecule type" value="Genomic_DNA"/>
</dbReference>
<protein>
    <submittedName>
        <fullName evidence="1">Uncharacterized protein</fullName>
    </submittedName>
</protein>
<dbReference type="Proteomes" id="UP000294933">
    <property type="component" value="Unassembled WGS sequence"/>
</dbReference>
<evidence type="ECO:0000313" key="2">
    <source>
        <dbReference type="Proteomes" id="UP000294933"/>
    </source>
</evidence>
<accession>A0A4V3AZI2</accession>
<organism evidence="1 2">
    <name type="scientific">Rickenella mellea</name>
    <dbReference type="NCBI Taxonomy" id="50990"/>
    <lineage>
        <taxon>Eukaryota</taxon>
        <taxon>Fungi</taxon>
        <taxon>Dikarya</taxon>
        <taxon>Basidiomycota</taxon>
        <taxon>Agaricomycotina</taxon>
        <taxon>Agaricomycetes</taxon>
        <taxon>Hymenochaetales</taxon>
        <taxon>Rickenellaceae</taxon>
        <taxon>Rickenella</taxon>
    </lineage>
</organism>
<reference evidence="1 2" key="1">
    <citation type="submission" date="2018-06" db="EMBL/GenBank/DDBJ databases">
        <title>A transcriptomic atlas of mushroom development highlights an independent origin of complex multicellularity.</title>
        <authorList>
            <consortium name="DOE Joint Genome Institute"/>
            <person name="Krizsan K."/>
            <person name="Almasi E."/>
            <person name="Merenyi Z."/>
            <person name="Sahu N."/>
            <person name="Viragh M."/>
            <person name="Koszo T."/>
            <person name="Mondo S."/>
            <person name="Kiss B."/>
            <person name="Balint B."/>
            <person name="Kues U."/>
            <person name="Barry K."/>
            <person name="Hegedus J.C."/>
            <person name="Henrissat B."/>
            <person name="Johnson J."/>
            <person name="Lipzen A."/>
            <person name="Ohm R."/>
            <person name="Nagy I."/>
            <person name="Pangilinan J."/>
            <person name="Yan J."/>
            <person name="Xiong Y."/>
            <person name="Grigoriev I.V."/>
            <person name="Hibbett D.S."/>
            <person name="Nagy L.G."/>
        </authorList>
    </citation>
    <scope>NUCLEOTIDE SEQUENCE [LARGE SCALE GENOMIC DNA]</scope>
    <source>
        <strain evidence="1 2">SZMC22713</strain>
    </source>
</reference>
<name>A0A4V3AZI2_9AGAM</name>